<dbReference type="AlphaFoldDB" id="A0A437QSY2"/>
<dbReference type="RefSeq" id="WP_127698755.1">
    <property type="nucleotide sequence ID" value="NZ_SACS01000008.1"/>
</dbReference>
<protein>
    <recommendedName>
        <fullName evidence="1">Alpha-L-glutamate ligase-related protein ATP-grasp domain-containing protein</fullName>
    </recommendedName>
</protein>
<feature type="domain" description="Alpha-L-glutamate ligase-related protein ATP-grasp" evidence="1">
    <location>
        <begin position="72"/>
        <end position="334"/>
    </location>
</feature>
<name>A0A437QSY2_9GAMM</name>
<dbReference type="Pfam" id="PF14397">
    <property type="entry name" value="ATPgrasp_ST"/>
    <property type="match status" value="1"/>
</dbReference>
<dbReference type="EMBL" id="SACS01000008">
    <property type="protein sequence ID" value="RVU37600.1"/>
    <property type="molecule type" value="Genomic_DNA"/>
</dbReference>
<dbReference type="SUPFAM" id="SSF56059">
    <property type="entry name" value="Glutathione synthetase ATP-binding domain-like"/>
    <property type="match status" value="1"/>
</dbReference>
<reference evidence="2 3" key="1">
    <citation type="submission" date="2019-01" db="EMBL/GenBank/DDBJ databases">
        <authorList>
            <person name="Chen W.-M."/>
        </authorList>
    </citation>
    <scope>NUCLEOTIDE SEQUENCE [LARGE SCALE GENOMIC DNA]</scope>
    <source>
        <strain evidence="2 3">KYPC3</strain>
    </source>
</reference>
<sequence length="359" mass="40743">MQVLTDVKNAWKFLHLNAQQFPSLPRWRQLLEMILLFIFRDIGPGYYLQARWWRPEIPFKDKWLHTNKKEYNNFIDRWNSRPYQKTSQHKVVEKAVLQLLAVPTPEFIGFLHHRAGVQKSGQPLCTLDDFIRLCQLHVGQRICLKPVEGYGGAGFAAFNIEFHDRLLFTHPFSNAITEISDWWQLAAENPDGYIVEHYLQQHPVLSAINPHSVNTLRIWLYQARGEVKIGGAFLRVGRKGSLVDNTSSGGMCCPVDISSGILQYAANAKNPLLQTSCHPDTGGQITDVQLPFWPECLALAARALQAFPHVNVAGVDVAIAVDGPKMIELNVKPDQIGCARIDLPLKRVDQWLRGHDTTR</sequence>
<dbReference type="Proteomes" id="UP000283077">
    <property type="component" value="Unassembled WGS sequence"/>
</dbReference>
<dbReference type="InterPro" id="IPR039523">
    <property type="entry name" value="RimK-rel_E_lig_ATP-grasp"/>
</dbReference>
<keyword evidence="3" id="KW-1185">Reference proteome</keyword>
<gene>
    <name evidence="2" type="ORF">EOE67_08910</name>
</gene>
<dbReference type="OrthoDB" id="5822672at2"/>
<accession>A0A437QSY2</accession>
<evidence type="ECO:0000313" key="3">
    <source>
        <dbReference type="Proteomes" id="UP000283077"/>
    </source>
</evidence>
<dbReference type="Gene3D" id="3.30.470.20">
    <property type="entry name" value="ATP-grasp fold, B domain"/>
    <property type="match status" value="1"/>
</dbReference>
<evidence type="ECO:0000259" key="1">
    <source>
        <dbReference type="Pfam" id="PF14397"/>
    </source>
</evidence>
<organism evidence="2 3">
    <name type="scientific">Rheinheimera riviphila</name>
    <dbReference type="NCBI Taxonomy" id="1834037"/>
    <lineage>
        <taxon>Bacteria</taxon>
        <taxon>Pseudomonadati</taxon>
        <taxon>Pseudomonadota</taxon>
        <taxon>Gammaproteobacteria</taxon>
        <taxon>Chromatiales</taxon>
        <taxon>Chromatiaceae</taxon>
        <taxon>Rheinheimera</taxon>
    </lineage>
</organism>
<comment type="caution">
    <text evidence="2">The sequence shown here is derived from an EMBL/GenBank/DDBJ whole genome shotgun (WGS) entry which is preliminary data.</text>
</comment>
<evidence type="ECO:0000313" key="2">
    <source>
        <dbReference type="EMBL" id="RVU37600.1"/>
    </source>
</evidence>
<proteinExistence type="predicted"/>